<dbReference type="AlphaFoldDB" id="A0A5C4MNU4"/>
<dbReference type="EMBL" id="VDFR01000010">
    <property type="protein sequence ID" value="TNC51032.1"/>
    <property type="molecule type" value="Genomic_DNA"/>
</dbReference>
<comment type="caution">
    <text evidence="2">The sequence shown here is derived from an EMBL/GenBank/DDBJ whole genome shotgun (WGS) entry which is preliminary data.</text>
</comment>
<reference evidence="2 4" key="1">
    <citation type="submission" date="2019-05" db="EMBL/GenBank/DDBJ databases">
        <title>Mumia sp. nov., isolated from the intestinal contents of plateau pika (Ochotona curzoniae) in the Qinghai-Tibet plateau of China.</title>
        <authorList>
            <person name="Tian Z."/>
        </authorList>
    </citation>
    <scope>NUCLEOTIDE SEQUENCE [LARGE SCALE GENOMIC DNA]</scope>
    <source>
        <strain evidence="4">527</strain>
        <strain evidence="2">Z527</strain>
    </source>
</reference>
<dbReference type="EMBL" id="VDFR01000072">
    <property type="protein sequence ID" value="TNC44652.1"/>
    <property type="molecule type" value="Genomic_DNA"/>
</dbReference>
<dbReference type="SUPFAM" id="SSF51197">
    <property type="entry name" value="Clavaminate synthase-like"/>
    <property type="match status" value="1"/>
</dbReference>
<dbReference type="Proteomes" id="UP000306740">
    <property type="component" value="Unassembled WGS sequence"/>
</dbReference>
<proteinExistence type="predicted"/>
<evidence type="ECO:0000313" key="4">
    <source>
        <dbReference type="Proteomes" id="UP000306740"/>
    </source>
</evidence>
<accession>A0A5C4MNU4</accession>
<name>A0A5C4MNU4_9ACTN</name>
<evidence type="ECO:0000313" key="2">
    <source>
        <dbReference type="EMBL" id="TNC44652.1"/>
    </source>
</evidence>
<evidence type="ECO:0000313" key="3">
    <source>
        <dbReference type="EMBL" id="TNC51032.1"/>
    </source>
</evidence>
<evidence type="ECO:0000256" key="1">
    <source>
        <dbReference type="ARBA" id="ARBA00023002"/>
    </source>
</evidence>
<dbReference type="Gene3D" id="3.60.130.10">
    <property type="entry name" value="Clavaminate synthase-like"/>
    <property type="match status" value="1"/>
</dbReference>
<sequence>MQVSGHMSDLASKGWTSTDNESTFAELAATLGGSEVRRQVLRPVRMLDARQGTHSALAGLGTFPWHTDGSIALTPPRWMVLRCLEVTRPTSTEFCLPDGNLRRALGQLTLLIRQENGRKAYVPAMVKSSIEHYRIRWDPRARILGPDAARSAVEGAEPSDAVSWRKGRVIVVDNHRVLHRRPAVVATDGRVMMRTFLVS</sequence>
<keyword evidence="1" id="KW-0560">Oxidoreductase</keyword>
<dbReference type="InterPro" id="IPR042098">
    <property type="entry name" value="TauD-like_sf"/>
</dbReference>
<keyword evidence="2" id="KW-0223">Dioxygenase</keyword>
<organism evidence="2 4">
    <name type="scientific">Mumia zhuanghuii</name>
    <dbReference type="NCBI Taxonomy" id="2585211"/>
    <lineage>
        <taxon>Bacteria</taxon>
        <taxon>Bacillati</taxon>
        <taxon>Actinomycetota</taxon>
        <taxon>Actinomycetes</taxon>
        <taxon>Propionibacteriales</taxon>
        <taxon>Nocardioidaceae</taxon>
        <taxon>Mumia</taxon>
    </lineage>
</organism>
<gene>
    <name evidence="3" type="ORF">FHE65_02355</name>
    <name evidence="2" type="ORF">FHE65_16500</name>
</gene>
<dbReference type="OrthoDB" id="5182008at2"/>
<protein>
    <submittedName>
        <fullName evidence="2">TauD/TfdA family dioxygenase</fullName>
    </submittedName>
</protein>
<dbReference type="GO" id="GO:0051213">
    <property type="term" value="F:dioxygenase activity"/>
    <property type="evidence" value="ECO:0007669"/>
    <property type="project" value="UniProtKB-KW"/>
</dbReference>